<evidence type="ECO:0000256" key="1">
    <source>
        <dbReference type="SAM" id="MobiDB-lite"/>
    </source>
</evidence>
<feature type="compositionally biased region" description="Basic and acidic residues" evidence="1">
    <location>
        <begin position="166"/>
        <end position="184"/>
    </location>
</feature>
<keyword evidence="3" id="KW-1185">Reference proteome</keyword>
<dbReference type="AlphaFoldDB" id="A0A518H5A7"/>
<reference evidence="2 3" key="1">
    <citation type="submission" date="2019-02" db="EMBL/GenBank/DDBJ databases">
        <title>Deep-cultivation of Planctomycetes and their phenomic and genomic characterization uncovers novel biology.</title>
        <authorList>
            <person name="Wiegand S."/>
            <person name="Jogler M."/>
            <person name="Boedeker C."/>
            <person name="Pinto D."/>
            <person name="Vollmers J."/>
            <person name="Rivas-Marin E."/>
            <person name="Kohn T."/>
            <person name="Peeters S.H."/>
            <person name="Heuer A."/>
            <person name="Rast P."/>
            <person name="Oberbeckmann S."/>
            <person name="Bunk B."/>
            <person name="Jeske O."/>
            <person name="Meyerdierks A."/>
            <person name="Storesund J.E."/>
            <person name="Kallscheuer N."/>
            <person name="Luecker S."/>
            <person name="Lage O.M."/>
            <person name="Pohl T."/>
            <person name="Merkel B.J."/>
            <person name="Hornburger P."/>
            <person name="Mueller R.-W."/>
            <person name="Bruemmer F."/>
            <person name="Labrenz M."/>
            <person name="Spormann A.M."/>
            <person name="Op den Camp H."/>
            <person name="Overmann J."/>
            <person name="Amann R."/>
            <person name="Jetten M.S.M."/>
            <person name="Mascher T."/>
            <person name="Medema M.H."/>
            <person name="Devos D.P."/>
            <person name="Kaster A.-K."/>
            <person name="Ovreas L."/>
            <person name="Rohde M."/>
            <person name="Galperin M.Y."/>
            <person name="Jogler C."/>
        </authorList>
    </citation>
    <scope>NUCLEOTIDE SEQUENCE [LARGE SCALE GENOMIC DNA]</scope>
    <source>
        <strain evidence="2 3">ElP</strain>
    </source>
</reference>
<protein>
    <submittedName>
        <fullName evidence="2">Uncharacterized protein</fullName>
    </submittedName>
</protein>
<accession>A0A518H5A7</accession>
<dbReference type="EMBL" id="CP036426">
    <property type="protein sequence ID" value="QDV36026.1"/>
    <property type="molecule type" value="Genomic_DNA"/>
</dbReference>
<gene>
    <name evidence="2" type="ORF">ElP_39360</name>
</gene>
<feature type="compositionally biased region" description="Polar residues" evidence="1">
    <location>
        <begin position="86"/>
        <end position="101"/>
    </location>
</feature>
<dbReference type="KEGG" id="tpla:ElP_39360"/>
<dbReference type="Proteomes" id="UP000317835">
    <property type="component" value="Chromosome"/>
</dbReference>
<evidence type="ECO:0000313" key="3">
    <source>
        <dbReference type="Proteomes" id="UP000317835"/>
    </source>
</evidence>
<feature type="compositionally biased region" description="Basic residues" evidence="1">
    <location>
        <begin position="235"/>
        <end position="249"/>
    </location>
</feature>
<sequence length="249" mass="26329">MGRASHAPWQPERDDRPAHRRRTQAGRISETTLGETNPIAPDDGRRSFPPPVDPIRWACPGHDQTSPMARAPDSRNEPEPIDATHSGRNTITPMIVSNSGAPTGATRAHRAVIIRPNPPRGSSSFGGRRRPASGAKQTQSARPLPGETNPNRPGLGAKQTQFAPVADDRGARRPRSEWGRHGIEETPAGSGSISRRRRPGSASGTRPGGERTAGKGLAPPSAPGPDGVGAGWSRGCRRGSGRRRGPGRG</sequence>
<organism evidence="2 3">
    <name type="scientific">Tautonia plasticadhaerens</name>
    <dbReference type="NCBI Taxonomy" id="2527974"/>
    <lineage>
        <taxon>Bacteria</taxon>
        <taxon>Pseudomonadati</taxon>
        <taxon>Planctomycetota</taxon>
        <taxon>Planctomycetia</taxon>
        <taxon>Isosphaerales</taxon>
        <taxon>Isosphaeraceae</taxon>
        <taxon>Tautonia</taxon>
    </lineage>
</organism>
<proteinExistence type="predicted"/>
<feature type="region of interest" description="Disordered" evidence="1">
    <location>
        <begin position="1"/>
        <end position="249"/>
    </location>
</feature>
<evidence type="ECO:0000313" key="2">
    <source>
        <dbReference type="EMBL" id="QDV36026.1"/>
    </source>
</evidence>
<name>A0A518H5A7_9BACT</name>